<proteinExistence type="predicted"/>
<evidence type="ECO:0000313" key="2">
    <source>
        <dbReference type="EMBL" id="WEB40745.1"/>
    </source>
</evidence>
<feature type="transmembrane region" description="Helical" evidence="1">
    <location>
        <begin position="53"/>
        <end position="75"/>
    </location>
</feature>
<feature type="transmembrane region" description="Helical" evidence="1">
    <location>
        <begin position="87"/>
        <end position="107"/>
    </location>
</feature>
<reference evidence="2 3" key="1">
    <citation type="submission" date="2022-03" db="EMBL/GenBank/DDBJ databases">
        <title>Streptomyces yunnanensis P86,complete genome.</title>
        <authorList>
            <person name="Chen S."/>
            <person name="Zhang Q."/>
        </authorList>
    </citation>
    <scope>NUCLEOTIDE SEQUENCE [LARGE SCALE GENOMIC DNA]</scope>
    <source>
        <strain evidence="2 3">P86</strain>
    </source>
</reference>
<evidence type="ECO:0000313" key="3">
    <source>
        <dbReference type="Proteomes" id="UP001218629"/>
    </source>
</evidence>
<protein>
    <recommendedName>
        <fullName evidence="4">Integral membrane protein</fullName>
    </recommendedName>
</protein>
<keyword evidence="1" id="KW-1133">Transmembrane helix</keyword>
<gene>
    <name evidence="2" type="ORF">MOV08_16625</name>
</gene>
<evidence type="ECO:0008006" key="4">
    <source>
        <dbReference type="Google" id="ProtNLM"/>
    </source>
</evidence>
<feature type="transmembrane region" description="Helical" evidence="1">
    <location>
        <begin position="7"/>
        <end position="33"/>
    </location>
</feature>
<evidence type="ECO:0000256" key="1">
    <source>
        <dbReference type="SAM" id="Phobius"/>
    </source>
</evidence>
<keyword evidence="3" id="KW-1185">Reference proteome</keyword>
<dbReference type="Proteomes" id="UP001218629">
    <property type="component" value="Chromosome"/>
</dbReference>
<name>A0ABY8A711_9ACTN</name>
<dbReference type="EMBL" id="CP095749">
    <property type="protein sequence ID" value="WEB40745.1"/>
    <property type="molecule type" value="Genomic_DNA"/>
</dbReference>
<accession>A0ABY8A711</accession>
<feature type="transmembrane region" description="Helical" evidence="1">
    <location>
        <begin position="113"/>
        <end position="131"/>
    </location>
</feature>
<keyword evidence="1" id="KW-0472">Membrane</keyword>
<keyword evidence="1" id="KW-0812">Transmembrane</keyword>
<sequence length="151" mass="15314">MIAARRPVALAAAVVLVLETAGILLLNWILSIVVDRQQMSLAGLRPDAMSVGAWGGAAVAALFLLFCAAVLLRAALRDRAPGRLTRIALICCAVAHGVVGALCVGLVGWPAFAGMAVLLALLVFVLIAYGGRIPDPEGRPAEGPTGGGAPA</sequence>
<organism evidence="2 3">
    <name type="scientific">Streptomyces yunnanensis</name>
    <dbReference type="NCBI Taxonomy" id="156453"/>
    <lineage>
        <taxon>Bacteria</taxon>
        <taxon>Bacillati</taxon>
        <taxon>Actinomycetota</taxon>
        <taxon>Actinomycetes</taxon>
        <taxon>Kitasatosporales</taxon>
        <taxon>Streptomycetaceae</taxon>
        <taxon>Streptomyces</taxon>
    </lineage>
</organism>